<proteinExistence type="predicted"/>
<dbReference type="InterPro" id="IPR039196">
    <property type="entry name" value="Fmc1"/>
</dbReference>
<dbReference type="PANTHER" id="PTHR28015:SF1">
    <property type="entry name" value="ATP SYNTHASE ASSEMBLY FACTOR FMC1, MITOCHONDRIAL"/>
    <property type="match status" value="1"/>
</dbReference>
<keyword evidence="2" id="KW-1185">Reference proteome</keyword>
<reference evidence="1 2" key="1">
    <citation type="submission" date="2024-05" db="EMBL/GenBank/DDBJ databases">
        <title>Long read based assembly of the Candida bracarensis genome reveals expanded adhesin content.</title>
        <authorList>
            <person name="Marcet-Houben M."/>
            <person name="Ksiezopolska E."/>
            <person name="Gabaldon T."/>
        </authorList>
    </citation>
    <scope>NUCLEOTIDE SEQUENCE [LARGE SCALE GENOMIC DNA]</scope>
    <source>
        <strain evidence="1 2">CBM6</strain>
    </source>
</reference>
<comment type="caution">
    <text evidence="1">The sequence shown here is derived from an EMBL/GenBank/DDBJ whole genome shotgun (WGS) entry which is preliminary data.</text>
</comment>
<evidence type="ECO:0000313" key="1">
    <source>
        <dbReference type="EMBL" id="KAL3230699.1"/>
    </source>
</evidence>
<dbReference type="Proteomes" id="UP001623330">
    <property type="component" value="Unassembled WGS sequence"/>
</dbReference>
<evidence type="ECO:0000313" key="2">
    <source>
        <dbReference type="Proteomes" id="UP001623330"/>
    </source>
</evidence>
<dbReference type="Pfam" id="PF13233">
    <property type="entry name" value="Complex1_LYR_2"/>
    <property type="match status" value="1"/>
</dbReference>
<dbReference type="PANTHER" id="PTHR28015">
    <property type="entry name" value="ATP SYNTHASE ASSEMBLY FACTOR FMC1, MITOCHONDRIAL"/>
    <property type="match status" value="1"/>
</dbReference>
<protein>
    <submittedName>
        <fullName evidence="1">ATP synthase assembly factor FMC1, mitochondrial</fullName>
    </submittedName>
</protein>
<organism evidence="1 2">
    <name type="scientific">Nakaseomyces bracarensis</name>
    <dbReference type="NCBI Taxonomy" id="273131"/>
    <lineage>
        <taxon>Eukaryota</taxon>
        <taxon>Fungi</taxon>
        <taxon>Dikarya</taxon>
        <taxon>Ascomycota</taxon>
        <taxon>Saccharomycotina</taxon>
        <taxon>Saccharomycetes</taxon>
        <taxon>Saccharomycetales</taxon>
        <taxon>Saccharomycetaceae</taxon>
        <taxon>Nakaseomyces</taxon>
    </lineage>
</organism>
<gene>
    <name evidence="1" type="ORF">RNJ44_01148</name>
</gene>
<accession>A0ABR4NR18</accession>
<dbReference type="EMBL" id="JBEVYD010000009">
    <property type="protein sequence ID" value="KAL3230699.1"/>
    <property type="molecule type" value="Genomic_DNA"/>
</dbReference>
<name>A0ABR4NR18_9SACH</name>
<sequence>MSLVSTYRSLVRSIVKFERPNVIEQLRRSLKQDIAKLTYQRIQLVRDQMKYKNDAVKVKELNKQMVLLTARVEKLKKIDPANDKSTLFMRDKEMVRKQVLEGQGNAKFLTHLKNIEMFFTNQREYEELIERYNGKKISQEEKVKRTANRVGLEVPTF</sequence>